<organism evidence="7 8">
    <name type="scientific">Thermomonospora curvata (strain ATCC 19995 / DSM 43183 / JCM 3096 / KCTC 9072 / NBRC 15933 / NCIMB 10081 / Henssen B9)</name>
    <dbReference type="NCBI Taxonomy" id="471852"/>
    <lineage>
        <taxon>Bacteria</taxon>
        <taxon>Bacillati</taxon>
        <taxon>Actinomycetota</taxon>
        <taxon>Actinomycetes</taxon>
        <taxon>Streptosporangiales</taxon>
        <taxon>Thermomonosporaceae</taxon>
        <taxon>Thermomonospora</taxon>
    </lineage>
</organism>
<dbReference type="PRINTS" id="PR00723">
    <property type="entry name" value="SUBTILISIN"/>
</dbReference>
<dbReference type="InterPro" id="IPR036852">
    <property type="entry name" value="Peptidase_S8/S53_dom_sf"/>
</dbReference>
<dbReference type="PROSITE" id="PS51892">
    <property type="entry name" value="SUBTILASE"/>
    <property type="match status" value="1"/>
</dbReference>
<gene>
    <name evidence="7" type="ordered locus">Tcur_1635</name>
</gene>
<dbReference type="KEGG" id="tcu:Tcur_1635"/>
<dbReference type="Proteomes" id="UP000001918">
    <property type="component" value="Chromosome"/>
</dbReference>
<comment type="similarity">
    <text evidence="1 5">Belongs to the peptidase S8 family.</text>
</comment>
<feature type="active site" description="Charge relay system" evidence="5">
    <location>
        <position position="139"/>
    </location>
</feature>
<evidence type="ECO:0000256" key="5">
    <source>
        <dbReference type="PROSITE-ProRule" id="PRU01240"/>
    </source>
</evidence>
<reference evidence="7 8" key="1">
    <citation type="journal article" date="2011" name="Stand. Genomic Sci.">
        <title>Complete genome sequence of Thermomonospora curvata type strain (B9).</title>
        <authorList>
            <person name="Chertkov O."/>
            <person name="Sikorski J."/>
            <person name="Nolan M."/>
            <person name="Lapidus A."/>
            <person name="Lucas S."/>
            <person name="Del Rio T.G."/>
            <person name="Tice H."/>
            <person name="Cheng J.F."/>
            <person name="Goodwin L."/>
            <person name="Pitluck S."/>
            <person name="Liolios K."/>
            <person name="Ivanova N."/>
            <person name="Mavromatis K."/>
            <person name="Mikhailova N."/>
            <person name="Ovchinnikova G."/>
            <person name="Pati A."/>
            <person name="Chen A."/>
            <person name="Palaniappan K."/>
            <person name="Djao O.D."/>
            <person name="Land M."/>
            <person name="Hauser L."/>
            <person name="Chang Y.J."/>
            <person name="Jeffries C.D."/>
            <person name="Brettin T."/>
            <person name="Han C."/>
            <person name="Detter J.C."/>
            <person name="Rohde M."/>
            <person name="Goker M."/>
            <person name="Woyke T."/>
            <person name="Bristow J."/>
            <person name="Eisen J.A."/>
            <person name="Markowitz V."/>
            <person name="Hugenholtz P."/>
            <person name="Klenk H.P."/>
            <person name="Kyrpides N.C."/>
        </authorList>
    </citation>
    <scope>NUCLEOTIDE SEQUENCE [LARGE SCALE GENOMIC DNA]</scope>
    <source>
        <strain evidence="8">ATCC 19995 / DSM 43183 / JCM 3096 / KCTC 9072 / NBRC 15933 / NCIMB 10081 / Henssen B9</strain>
    </source>
</reference>
<evidence type="ECO:0000313" key="8">
    <source>
        <dbReference type="Proteomes" id="UP000001918"/>
    </source>
</evidence>
<feature type="active site" description="Charge relay system" evidence="5">
    <location>
        <position position="342"/>
    </location>
</feature>
<evidence type="ECO:0000256" key="2">
    <source>
        <dbReference type="ARBA" id="ARBA00022670"/>
    </source>
</evidence>
<proteinExistence type="inferred from homology"/>
<dbReference type="Gene3D" id="3.40.50.200">
    <property type="entry name" value="Peptidase S8/S53 domain"/>
    <property type="match status" value="1"/>
</dbReference>
<dbReference type="PROSITE" id="PS00138">
    <property type="entry name" value="SUBTILASE_SER"/>
    <property type="match status" value="1"/>
</dbReference>
<keyword evidence="2 5" id="KW-0645">Protease</keyword>
<dbReference type="GO" id="GO:0006508">
    <property type="term" value="P:proteolysis"/>
    <property type="evidence" value="ECO:0007669"/>
    <property type="project" value="UniProtKB-KW"/>
</dbReference>
<dbReference type="InterPro" id="IPR023828">
    <property type="entry name" value="Peptidase_S8_Ser-AS"/>
</dbReference>
<dbReference type="GO" id="GO:0004252">
    <property type="term" value="F:serine-type endopeptidase activity"/>
    <property type="evidence" value="ECO:0007669"/>
    <property type="project" value="UniProtKB-UniRule"/>
</dbReference>
<dbReference type="Pfam" id="PF00082">
    <property type="entry name" value="Peptidase_S8"/>
    <property type="match status" value="1"/>
</dbReference>
<keyword evidence="8" id="KW-1185">Reference proteome</keyword>
<evidence type="ECO:0000256" key="4">
    <source>
        <dbReference type="ARBA" id="ARBA00022825"/>
    </source>
</evidence>
<dbReference type="SUPFAM" id="SSF52743">
    <property type="entry name" value="Subtilisin-like"/>
    <property type="match status" value="1"/>
</dbReference>
<keyword evidence="4 5" id="KW-0720">Serine protease</keyword>
<evidence type="ECO:0000256" key="3">
    <source>
        <dbReference type="ARBA" id="ARBA00022801"/>
    </source>
</evidence>
<feature type="active site" description="Charge relay system" evidence="5">
    <location>
        <position position="179"/>
    </location>
</feature>
<dbReference type="PANTHER" id="PTHR43806:SF11">
    <property type="entry name" value="CEREVISIN-RELATED"/>
    <property type="match status" value="1"/>
</dbReference>
<evidence type="ECO:0000259" key="6">
    <source>
        <dbReference type="Pfam" id="PF00082"/>
    </source>
</evidence>
<dbReference type="RefSeq" id="WP_012851995.1">
    <property type="nucleotide sequence ID" value="NC_013510.1"/>
</dbReference>
<feature type="domain" description="Peptidase S8/S53" evidence="6">
    <location>
        <begin position="131"/>
        <end position="359"/>
    </location>
</feature>
<dbReference type="InterPro" id="IPR050131">
    <property type="entry name" value="Peptidase_S8_subtilisin-like"/>
</dbReference>
<dbReference type="EMBL" id="CP001738">
    <property type="protein sequence ID" value="ACY97211.1"/>
    <property type="molecule type" value="Genomic_DNA"/>
</dbReference>
<evidence type="ECO:0000313" key="7">
    <source>
        <dbReference type="EMBL" id="ACY97211.1"/>
    </source>
</evidence>
<dbReference type="PANTHER" id="PTHR43806">
    <property type="entry name" value="PEPTIDASE S8"/>
    <property type="match status" value="1"/>
</dbReference>
<sequence length="386" mass="41097">MFDREARLERMLARHTDAALVEPMAGRPTVVRRDQLLVAAEDAAAVEERVRRWHDFSRIEGGVCLMRLRPRARVDVCELSDRLRGDGLRPGPAVAPNTLLCGQPMWWSGPAGRPRPAAPPPVPAAAAPPRRQVTVAIPDTGLSPHPWYEDTDWYAEQRAEVAEVLDADLDSELDAQAGHGTFVAGVVLQHAPSARIRAMRVLGSDGACDELAMLCALRWLADWGRADVVNLSAGCCTYDDRPSPLLARAVARLSRAAVVVACAGNAATDRPFWPAALAQAIAVAALDGGERARFSNYGRWVDACAPGVNVVSCHVRFDGPRPPVDGVDPDLFTGYATWSGTSFAAPRVAGLIAATAAAEDLPAPAAAARVLDPARSRTLPGLGVVV</sequence>
<dbReference type="InterPro" id="IPR015500">
    <property type="entry name" value="Peptidase_S8_subtilisin-rel"/>
</dbReference>
<accession>D1ABH5</accession>
<evidence type="ECO:0000256" key="1">
    <source>
        <dbReference type="ARBA" id="ARBA00011073"/>
    </source>
</evidence>
<dbReference type="HOGENOM" id="CLU_056891_0_0_11"/>
<dbReference type="STRING" id="471852.Tcur_1635"/>
<name>D1ABH5_THECD</name>
<dbReference type="eggNOG" id="COG1404">
    <property type="taxonomic scope" value="Bacteria"/>
</dbReference>
<protein>
    <submittedName>
        <fullName evidence="7">Peptidase S8 and S53 subtilisin kexin sedolisin</fullName>
    </submittedName>
</protein>
<keyword evidence="3 5" id="KW-0378">Hydrolase</keyword>
<dbReference type="AlphaFoldDB" id="D1ABH5"/>
<dbReference type="InterPro" id="IPR000209">
    <property type="entry name" value="Peptidase_S8/S53_dom"/>
</dbReference>